<name>A0A392R993_9FABA</name>
<feature type="non-terminal residue" evidence="1">
    <location>
        <position position="59"/>
    </location>
</feature>
<dbReference type="GO" id="GO:0016301">
    <property type="term" value="F:kinase activity"/>
    <property type="evidence" value="ECO:0007669"/>
    <property type="project" value="UniProtKB-KW"/>
</dbReference>
<accession>A0A392R993</accession>
<dbReference type="EMBL" id="LXQA010199092">
    <property type="protein sequence ID" value="MCI32829.1"/>
    <property type="molecule type" value="Genomic_DNA"/>
</dbReference>
<keyword evidence="1" id="KW-0808">Transferase</keyword>
<keyword evidence="1" id="KW-0675">Receptor</keyword>
<evidence type="ECO:0000313" key="1">
    <source>
        <dbReference type="EMBL" id="MCI32829.1"/>
    </source>
</evidence>
<proteinExistence type="predicted"/>
<dbReference type="AlphaFoldDB" id="A0A392R993"/>
<organism evidence="1 2">
    <name type="scientific">Trifolium medium</name>
    <dbReference type="NCBI Taxonomy" id="97028"/>
    <lineage>
        <taxon>Eukaryota</taxon>
        <taxon>Viridiplantae</taxon>
        <taxon>Streptophyta</taxon>
        <taxon>Embryophyta</taxon>
        <taxon>Tracheophyta</taxon>
        <taxon>Spermatophyta</taxon>
        <taxon>Magnoliopsida</taxon>
        <taxon>eudicotyledons</taxon>
        <taxon>Gunneridae</taxon>
        <taxon>Pentapetalae</taxon>
        <taxon>rosids</taxon>
        <taxon>fabids</taxon>
        <taxon>Fabales</taxon>
        <taxon>Fabaceae</taxon>
        <taxon>Papilionoideae</taxon>
        <taxon>50 kb inversion clade</taxon>
        <taxon>NPAAA clade</taxon>
        <taxon>Hologalegina</taxon>
        <taxon>IRL clade</taxon>
        <taxon>Trifolieae</taxon>
        <taxon>Trifolium</taxon>
    </lineage>
</organism>
<sequence length="59" mass="6721">MAKKQELEETAQKQAWKLYEVDRHLELVDKTLNPSDYDTEEVKKVIAIALLCTQATAAT</sequence>
<reference evidence="1 2" key="1">
    <citation type="journal article" date="2018" name="Front. Plant Sci.">
        <title>Red Clover (Trifolium pratense) and Zigzag Clover (T. medium) - A Picture of Genomic Similarities and Differences.</title>
        <authorList>
            <person name="Dluhosova J."/>
            <person name="Istvanek J."/>
            <person name="Nedelnik J."/>
            <person name="Repkova J."/>
        </authorList>
    </citation>
    <scope>NUCLEOTIDE SEQUENCE [LARGE SCALE GENOMIC DNA]</scope>
    <source>
        <strain evidence="2">cv. 10/8</strain>
        <tissue evidence="1">Leaf</tissue>
    </source>
</reference>
<evidence type="ECO:0000313" key="2">
    <source>
        <dbReference type="Proteomes" id="UP000265520"/>
    </source>
</evidence>
<dbReference type="Proteomes" id="UP000265520">
    <property type="component" value="Unassembled WGS sequence"/>
</dbReference>
<comment type="caution">
    <text evidence="1">The sequence shown here is derived from an EMBL/GenBank/DDBJ whole genome shotgun (WGS) entry which is preliminary data.</text>
</comment>
<keyword evidence="2" id="KW-1185">Reference proteome</keyword>
<keyword evidence="1" id="KW-0418">Kinase</keyword>
<protein>
    <submittedName>
        <fullName evidence="1">Cysteine-rich receptor-like protein kinase 2-like</fullName>
    </submittedName>
</protein>